<feature type="region of interest" description="Disordered" evidence="1">
    <location>
        <begin position="86"/>
        <end position="114"/>
    </location>
</feature>
<proteinExistence type="predicted"/>
<dbReference type="AlphaFoldDB" id="A0A9P9BTP3"/>
<accession>A0A9P9BTP3</accession>
<reference evidence="2" key="1">
    <citation type="journal article" date="2021" name="Nat. Commun.">
        <title>Genetic determinants of endophytism in the Arabidopsis root mycobiome.</title>
        <authorList>
            <person name="Mesny F."/>
            <person name="Miyauchi S."/>
            <person name="Thiergart T."/>
            <person name="Pickel B."/>
            <person name="Atanasova L."/>
            <person name="Karlsson M."/>
            <person name="Huettel B."/>
            <person name="Barry K.W."/>
            <person name="Haridas S."/>
            <person name="Chen C."/>
            <person name="Bauer D."/>
            <person name="Andreopoulos W."/>
            <person name="Pangilinan J."/>
            <person name="LaButti K."/>
            <person name="Riley R."/>
            <person name="Lipzen A."/>
            <person name="Clum A."/>
            <person name="Drula E."/>
            <person name="Henrissat B."/>
            <person name="Kohler A."/>
            <person name="Grigoriev I.V."/>
            <person name="Martin F.M."/>
            <person name="Hacquard S."/>
        </authorList>
    </citation>
    <scope>NUCLEOTIDE SEQUENCE</scope>
    <source>
        <strain evidence="2">MPI-CAGE-CH-0230</strain>
    </source>
</reference>
<dbReference type="Proteomes" id="UP000756346">
    <property type="component" value="Unassembled WGS sequence"/>
</dbReference>
<dbReference type="GeneID" id="70177455"/>
<evidence type="ECO:0000313" key="2">
    <source>
        <dbReference type="EMBL" id="KAH7030664.1"/>
    </source>
</evidence>
<sequence length="152" mass="16739">MRTTASMMGLLDGLTNIKDHTLSPMNLHHVAVNNNTISSTSPQTSHFHSTAAAYASIPRRPQKPRQPLLSDKLSVNMSDKIKAAYGHLKGGTSSKHSGSRVYTSTQELDEAKQSFESLASTLNASQRGNKDASPKYKKSDDMYRWGFVPKMQ</sequence>
<dbReference type="RefSeq" id="XP_046012344.1">
    <property type="nucleotide sequence ID" value="XM_046147909.1"/>
</dbReference>
<feature type="region of interest" description="Disordered" evidence="1">
    <location>
        <begin position="49"/>
        <end position="70"/>
    </location>
</feature>
<organism evidence="2 3">
    <name type="scientific">Microdochium trichocladiopsis</name>
    <dbReference type="NCBI Taxonomy" id="1682393"/>
    <lineage>
        <taxon>Eukaryota</taxon>
        <taxon>Fungi</taxon>
        <taxon>Dikarya</taxon>
        <taxon>Ascomycota</taxon>
        <taxon>Pezizomycotina</taxon>
        <taxon>Sordariomycetes</taxon>
        <taxon>Xylariomycetidae</taxon>
        <taxon>Xylariales</taxon>
        <taxon>Microdochiaceae</taxon>
        <taxon>Microdochium</taxon>
    </lineage>
</organism>
<name>A0A9P9BTP3_9PEZI</name>
<dbReference type="EMBL" id="JAGTJQ010000005">
    <property type="protein sequence ID" value="KAH7030664.1"/>
    <property type="molecule type" value="Genomic_DNA"/>
</dbReference>
<feature type="compositionally biased region" description="Basic and acidic residues" evidence="1">
    <location>
        <begin position="128"/>
        <end position="138"/>
    </location>
</feature>
<feature type="compositionally biased region" description="Polar residues" evidence="1">
    <location>
        <begin position="91"/>
        <end position="106"/>
    </location>
</feature>
<evidence type="ECO:0000313" key="3">
    <source>
        <dbReference type="Proteomes" id="UP000756346"/>
    </source>
</evidence>
<keyword evidence="3" id="KW-1185">Reference proteome</keyword>
<gene>
    <name evidence="2" type="ORF">B0I36DRAFT_112721</name>
</gene>
<protein>
    <submittedName>
        <fullName evidence="2">Uncharacterized protein</fullName>
    </submittedName>
</protein>
<evidence type="ECO:0000256" key="1">
    <source>
        <dbReference type="SAM" id="MobiDB-lite"/>
    </source>
</evidence>
<feature type="region of interest" description="Disordered" evidence="1">
    <location>
        <begin position="119"/>
        <end position="138"/>
    </location>
</feature>
<comment type="caution">
    <text evidence="2">The sequence shown here is derived from an EMBL/GenBank/DDBJ whole genome shotgun (WGS) entry which is preliminary data.</text>
</comment>